<protein>
    <submittedName>
        <fullName evidence="1">Uncharacterized protein</fullName>
    </submittedName>
</protein>
<accession>A0A7R9CP15</accession>
<dbReference type="EMBL" id="OD000694">
    <property type="protein sequence ID" value="CAD7398840.1"/>
    <property type="molecule type" value="Genomic_DNA"/>
</dbReference>
<sequence>MTPSTRRSWHYIRQQTMAARTNGVPYFAVVYKQLEKLGCLNPANLPPPPVYGLGLGTYLTWNFISVDTYQSNLAEDVGKELDMIELRTYTRVVSIQPSVLSGPVISVGLDSSTVLIWLETESVSKEVKIAALF</sequence>
<evidence type="ECO:0000313" key="1">
    <source>
        <dbReference type="EMBL" id="CAD7398840.1"/>
    </source>
</evidence>
<reference evidence="1" key="1">
    <citation type="submission" date="2020-11" db="EMBL/GenBank/DDBJ databases">
        <authorList>
            <person name="Tran Van P."/>
        </authorList>
    </citation>
    <scope>NUCLEOTIDE SEQUENCE</scope>
</reference>
<organism evidence="1">
    <name type="scientific">Timema poppense</name>
    <name type="common">Walking stick</name>
    <dbReference type="NCBI Taxonomy" id="170557"/>
    <lineage>
        <taxon>Eukaryota</taxon>
        <taxon>Metazoa</taxon>
        <taxon>Ecdysozoa</taxon>
        <taxon>Arthropoda</taxon>
        <taxon>Hexapoda</taxon>
        <taxon>Insecta</taxon>
        <taxon>Pterygota</taxon>
        <taxon>Neoptera</taxon>
        <taxon>Polyneoptera</taxon>
        <taxon>Phasmatodea</taxon>
        <taxon>Timematodea</taxon>
        <taxon>Timematoidea</taxon>
        <taxon>Timematidae</taxon>
        <taxon>Timema</taxon>
    </lineage>
</organism>
<name>A0A7R9CP15_TIMPO</name>
<proteinExistence type="predicted"/>
<gene>
    <name evidence="1" type="ORF">TPSB3V08_LOCUS1895</name>
</gene>
<dbReference type="AlphaFoldDB" id="A0A7R9CP15"/>